<dbReference type="AlphaFoldDB" id="A0A177C8L3"/>
<evidence type="ECO:0000313" key="6">
    <source>
        <dbReference type="EMBL" id="OAG03097.1"/>
    </source>
</evidence>
<evidence type="ECO:0000256" key="4">
    <source>
        <dbReference type="ARBA" id="ARBA00023239"/>
    </source>
</evidence>
<protein>
    <recommendedName>
        <fullName evidence="5">CENP-V/GFA domain-containing protein</fullName>
    </recommendedName>
</protein>
<evidence type="ECO:0000256" key="3">
    <source>
        <dbReference type="ARBA" id="ARBA00022833"/>
    </source>
</evidence>
<keyword evidence="7" id="KW-1185">Reference proteome</keyword>
<evidence type="ECO:0000313" key="7">
    <source>
        <dbReference type="Proteomes" id="UP000077069"/>
    </source>
</evidence>
<proteinExistence type="inferred from homology"/>
<dbReference type="SUPFAM" id="SSF51316">
    <property type="entry name" value="Mss4-like"/>
    <property type="match status" value="1"/>
</dbReference>
<evidence type="ECO:0000256" key="1">
    <source>
        <dbReference type="ARBA" id="ARBA00005495"/>
    </source>
</evidence>
<dbReference type="PANTHER" id="PTHR33337:SF40">
    <property type="entry name" value="CENP-V_GFA DOMAIN-CONTAINING PROTEIN-RELATED"/>
    <property type="match status" value="1"/>
</dbReference>
<dbReference type="GO" id="GO:0016846">
    <property type="term" value="F:carbon-sulfur lyase activity"/>
    <property type="evidence" value="ECO:0007669"/>
    <property type="project" value="InterPro"/>
</dbReference>
<dbReference type="RefSeq" id="XP_018033462.1">
    <property type="nucleotide sequence ID" value="XM_018179064.1"/>
</dbReference>
<dbReference type="InParanoid" id="A0A177C8L3"/>
<keyword evidence="3" id="KW-0862">Zinc</keyword>
<dbReference type="PROSITE" id="PS51891">
    <property type="entry name" value="CENP_V_GFA"/>
    <property type="match status" value="1"/>
</dbReference>
<organism evidence="6 7">
    <name type="scientific">Paraphaeosphaeria sporulosa</name>
    <dbReference type="NCBI Taxonomy" id="1460663"/>
    <lineage>
        <taxon>Eukaryota</taxon>
        <taxon>Fungi</taxon>
        <taxon>Dikarya</taxon>
        <taxon>Ascomycota</taxon>
        <taxon>Pezizomycotina</taxon>
        <taxon>Dothideomycetes</taxon>
        <taxon>Pleosporomycetidae</taxon>
        <taxon>Pleosporales</taxon>
        <taxon>Massarineae</taxon>
        <taxon>Didymosphaeriaceae</taxon>
        <taxon>Paraphaeosphaeria</taxon>
    </lineage>
</organism>
<dbReference type="GO" id="GO:0046872">
    <property type="term" value="F:metal ion binding"/>
    <property type="evidence" value="ECO:0007669"/>
    <property type="project" value="UniProtKB-KW"/>
</dbReference>
<dbReference type="EMBL" id="KV441555">
    <property type="protein sequence ID" value="OAG03097.1"/>
    <property type="molecule type" value="Genomic_DNA"/>
</dbReference>
<dbReference type="OrthoDB" id="2212170at2759"/>
<feature type="domain" description="CENP-V/GFA" evidence="5">
    <location>
        <begin position="3"/>
        <end position="117"/>
    </location>
</feature>
<gene>
    <name evidence="6" type="ORF">CC84DRAFT_1166853</name>
</gene>
<dbReference type="InterPro" id="IPR006913">
    <property type="entry name" value="CENP-V/GFA"/>
</dbReference>
<dbReference type="GeneID" id="28762550"/>
<sequence>MPTTGRCNCSSITVTLEQLPSNSALCYCSNCKRSGSGLCSIVYILDRSAVTVNDPKATLKTYQDNDTKSGKTIHRAFCSNCGSPIYSSTGPDAPKLILKGGIFDEYPEPNFENFPHERPKWLNLKAGL</sequence>
<dbReference type="Gene3D" id="3.90.1590.10">
    <property type="entry name" value="glutathione-dependent formaldehyde- activating enzyme (gfa)"/>
    <property type="match status" value="1"/>
</dbReference>
<evidence type="ECO:0000259" key="5">
    <source>
        <dbReference type="PROSITE" id="PS51891"/>
    </source>
</evidence>
<dbReference type="Pfam" id="PF04828">
    <property type="entry name" value="GFA"/>
    <property type="match status" value="1"/>
</dbReference>
<comment type="similarity">
    <text evidence="1">Belongs to the Gfa family.</text>
</comment>
<dbReference type="Proteomes" id="UP000077069">
    <property type="component" value="Unassembled WGS sequence"/>
</dbReference>
<dbReference type="STRING" id="1460663.A0A177C8L3"/>
<dbReference type="PANTHER" id="PTHR33337">
    <property type="entry name" value="GFA DOMAIN-CONTAINING PROTEIN"/>
    <property type="match status" value="1"/>
</dbReference>
<accession>A0A177C8L3</accession>
<dbReference type="InterPro" id="IPR011057">
    <property type="entry name" value="Mss4-like_sf"/>
</dbReference>
<reference evidence="6 7" key="1">
    <citation type="submission" date="2016-05" db="EMBL/GenBank/DDBJ databases">
        <title>Comparative analysis of secretome profiles of manganese(II)-oxidizing ascomycete fungi.</title>
        <authorList>
            <consortium name="DOE Joint Genome Institute"/>
            <person name="Zeiner C.A."/>
            <person name="Purvine S.O."/>
            <person name="Zink E.M."/>
            <person name="Wu S."/>
            <person name="Pasa-Tolic L."/>
            <person name="Chaput D.L."/>
            <person name="Haridas S."/>
            <person name="Grigoriev I.V."/>
            <person name="Santelli C.M."/>
            <person name="Hansel C.M."/>
        </authorList>
    </citation>
    <scope>NUCLEOTIDE SEQUENCE [LARGE SCALE GENOMIC DNA]</scope>
    <source>
        <strain evidence="6 7">AP3s5-JAC2a</strain>
    </source>
</reference>
<keyword evidence="4" id="KW-0456">Lyase</keyword>
<name>A0A177C8L3_9PLEO</name>
<keyword evidence="2" id="KW-0479">Metal-binding</keyword>
<evidence type="ECO:0000256" key="2">
    <source>
        <dbReference type="ARBA" id="ARBA00022723"/>
    </source>
</evidence>